<gene>
    <name evidence="2" type="ORF">OS493_038415</name>
</gene>
<comment type="caution">
    <text evidence="2">The sequence shown here is derived from an EMBL/GenBank/DDBJ whole genome shotgun (WGS) entry which is preliminary data.</text>
</comment>
<keyword evidence="3" id="KW-1185">Reference proteome</keyword>
<sequence length="55" mass="6549">MDKLIGRARMLSMITYKTDLDQRRKRISTESPTIEKKTKKGVRRLPTSQPRYLVR</sequence>
<name>A0A9X0CC57_9CNID</name>
<organism evidence="2 3">
    <name type="scientific">Desmophyllum pertusum</name>
    <dbReference type="NCBI Taxonomy" id="174260"/>
    <lineage>
        <taxon>Eukaryota</taxon>
        <taxon>Metazoa</taxon>
        <taxon>Cnidaria</taxon>
        <taxon>Anthozoa</taxon>
        <taxon>Hexacorallia</taxon>
        <taxon>Scleractinia</taxon>
        <taxon>Caryophylliina</taxon>
        <taxon>Caryophylliidae</taxon>
        <taxon>Desmophyllum</taxon>
    </lineage>
</organism>
<evidence type="ECO:0000313" key="3">
    <source>
        <dbReference type="Proteomes" id="UP001163046"/>
    </source>
</evidence>
<reference evidence="2" key="1">
    <citation type="submission" date="2023-01" db="EMBL/GenBank/DDBJ databases">
        <title>Genome assembly of the deep-sea coral Lophelia pertusa.</title>
        <authorList>
            <person name="Herrera S."/>
            <person name="Cordes E."/>
        </authorList>
    </citation>
    <scope>NUCLEOTIDE SEQUENCE</scope>
    <source>
        <strain evidence="2">USNM1676648</strain>
        <tissue evidence="2">Polyp</tissue>
    </source>
</reference>
<dbReference type="Proteomes" id="UP001163046">
    <property type="component" value="Unassembled WGS sequence"/>
</dbReference>
<protein>
    <submittedName>
        <fullName evidence="2">Uncharacterized protein</fullName>
    </submittedName>
</protein>
<dbReference type="EMBL" id="MU827873">
    <property type="protein sequence ID" value="KAJ7315660.1"/>
    <property type="molecule type" value="Genomic_DNA"/>
</dbReference>
<feature type="compositionally biased region" description="Polar residues" evidence="1">
    <location>
        <begin position="46"/>
        <end position="55"/>
    </location>
</feature>
<feature type="region of interest" description="Disordered" evidence="1">
    <location>
        <begin position="24"/>
        <end position="55"/>
    </location>
</feature>
<evidence type="ECO:0000313" key="2">
    <source>
        <dbReference type="EMBL" id="KAJ7315660.1"/>
    </source>
</evidence>
<accession>A0A9X0CC57</accession>
<evidence type="ECO:0000256" key="1">
    <source>
        <dbReference type="SAM" id="MobiDB-lite"/>
    </source>
</evidence>
<proteinExistence type="predicted"/>
<dbReference type="AlphaFoldDB" id="A0A9X0CC57"/>